<keyword evidence="1" id="KW-0547">Nucleotide-binding</keyword>
<dbReference type="InterPro" id="IPR014001">
    <property type="entry name" value="Helicase_ATP-bd"/>
</dbReference>
<proteinExistence type="predicted"/>
<dbReference type="PROSITE" id="PS51194">
    <property type="entry name" value="HELICASE_CTER"/>
    <property type="match status" value="1"/>
</dbReference>
<dbReference type="InterPro" id="IPR018973">
    <property type="entry name" value="MZB"/>
</dbReference>
<name>A0A9Q4KTW0_9EURY</name>
<evidence type="ECO:0000259" key="4">
    <source>
        <dbReference type="PROSITE" id="PS51194"/>
    </source>
</evidence>
<evidence type="ECO:0000259" key="3">
    <source>
        <dbReference type="PROSITE" id="PS51192"/>
    </source>
</evidence>
<feature type="domain" description="Helicase C-terminal" evidence="4">
    <location>
        <begin position="246"/>
        <end position="392"/>
    </location>
</feature>
<dbReference type="InterPro" id="IPR027417">
    <property type="entry name" value="P-loop_NTPase"/>
</dbReference>
<dbReference type="EMBL" id="JAKELO010000002">
    <property type="protein sequence ID" value="MDE4908644.1"/>
    <property type="molecule type" value="Genomic_DNA"/>
</dbReference>
<dbReference type="Gene3D" id="3.40.50.300">
    <property type="entry name" value="P-loop containing nucleotide triphosphate hydrolases"/>
    <property type="match status" value="2"/>
</dbReference>
<feature type="domain" description="Helicase ATP-binding" evidence="3">
    <location>
        <begin position="34"/>
        <end position="213"/>
    </location>
</feature>
<dbReference type="InterPro" id="IPR011545">
    <property type="entry name" value="DEAD/DEAH_box_helicase_dom"/>
</dbReference>
<comment type="caution">
    <text evidence="5">The sequence shown here is derived from an EMBL/GenBank/DDBJ whole genome shotgun (WGS) entry which is preliminary data.</text>
</comment>
<dbReference type="PANTHER" id="PTHR47957">
    <property type="entry name" value="ATP-DEPENDENT HELICASE HRQ1"/>
    <property type="match status" value="1"/>
</dbReference>
<protein>
    <submittedName>
        <fullName evidence="5">DEAD/DEAH box helicase</fullName>
    </submittedName>
</protein>
<organism evidence="5 6">
    <name type="scientific">Methanogenium marinum</name>
    <dbReference type="NCBI Taxonomy" id="348610"/>
    <lineage>
        <taxon>Archaea</taxon>
        <taxon>Methanobacteriati</taxon>
        <taxon>Methanobacteriota</taxon>
        <taxon>Stenosarchaea group</taxon>
        <taxon>Methanomicrobia</taxon>
        <taxon>Methanomicrobiales</taxon>
        <taxon>Methanomicrobiaceae</taxon>
        <taxon>Methanogenium</taxon>
    </lineage>
</organism>
<dbReference type="GO" id="GO:0006289">
    <property type="term" value="P:nucleotide-excision repair"/>
    <property type="evidence" value="ECO:0007669"/>
    <property type="project" value="TreeGrafter"/>
</dbReference>
<dbReference type="CDD" id="cd17923">
    <property type="entry name" value="DEXHc_Hrq1-like"/>
    <property type="match status" value="1"/>
</dbReference>
<keyword evidence="5" id="KW-0347">Helicase</keyword>
<dbReference type="RefSeq" id="WP_274925265.1">
    <property type="nucleotide sequence ID" value="NZ_JAKELO010000002.1"/>
</dbReference>
<keyword evidence="6" id="KW-1185">Reference proteome</keyword>
<reference evidence="5" key="1">
    <citation type="submission" date="2022-01" db="EMBL/GenBank/DDBJ databases">
        <title>Draft genome of Methanogenium marinum DSM 15558.</title>
        <authorList>
            <person name="Chen S.-C."/>
            <person name="You Y.-T."/>
        </authorList>
    </citation>
    <scope>NUCLEOTIDE SEQUENCE</scope>
    <source>
        <strain evidence="5">DSM 15558</strain>
    </source>
</reference>
<dbReference type="PROSITE" id="PS51192">
    <property type="entry name" value="HELICASE_ATP_BIND_1"/>
    <property type="match status" value="1"/>
</dbReference>
<dbReference type="Proteomes" id="UP001143747">
    <property type="component" value="Unassembled WGS sequence"/>
</dbReference>
<evidence type="ECO:0000256" key="1">
    <source>
        <dbReference type="ARBA" id="ARBA00022741"/>
    </source>
</evidence>
<dbReference type="Pfam" id="PF00270">
    <property type="entry name" value="DEAD"/>
    <property type="match status" value="1"/>
</dbReference>
<gene>
    <name evidence="5" type="ORF">L0665_08500</name>
</gene>
<dbReference type="GO" id="GO:0005524">
    <property type="term" value="F:ATP binding"/>
    <property type="evidence" value="ECO:0007669"/>
    <property type="project" value="UniProtKB-KW"/>
</dbReference>
<keyword evidence="5" id="KW-0378">Hydrolase</keyword>
<dbReference type="GO" id="GO:0043138">
    <property type="term" value="F:3'-5' DNA helicase activity"/>
    <property type="evidence" value="ECO:0007669"/>
    <property type="project" value="TreeGrafter"/>
</dbReference>
<dbReference type="AlphaFoldDB" id="A0A9Q4KTW0"/>
<dbReference type="SUPFAM" id="SSF52540">
    <property type="entry name" value="P-loop containing nucleoside triphosphate hydrolases"/>
    <property type="match status" value="1"/>
</dbReference>
<dbReference type="SMART" id="SM00490">
    <property type="entry name" value="HELICc"/>
    <property type="match status" value="1"/>
</dbReference>
<dbReference type="Pfam" id="PF22982">
    <property type="entry name" value="WHD_HRQ1"/>
    <property type="match status" value="1"/>
</dbReference>
<keyword evidence="2" id="KW-0067">ATP-binding</keyword>
<dbReference type="PANTHER" id="PTHR47957:SF3">
    <property type="entry name" value="ATP-DEPENDENT HELICASE HRQ1"/>
    <property type="match status" value="1"/>
</dbReference>
<dbReference type="GO" id="GO:0003676">
    <property type="term" value="F:nucleic acid binding"/>
    <property type="evidence" value="ECO:0007669"/>
    <property type="project" value="InterPro"/>
</dbReference>
<dbReference type="Pfam" id="PF09369">
    <property type="entry name" value="MZB"/>
    <property type="match status" value="1"/>
</dbReference>
<accession>A0A9Q4KTW0</accession>
<dbReference type="InterPro" id="IPR055227">
    <property type="entry name" value="HRQ1_WHD"/>
</dbReference>
<evidence type="ECO:0000256" key="2">
    <source>
        <dbReference type="ARBA" id="ARBA00022840"/>
    </source>
</evidence>
<sequence length="732" mass="80162">MAQFEEPDPPLEKHVGEYCRRNHLRLYTHQTATRTAVHEGRDVMLVTPTASGKTLAYLIPIMEGLRTDPTARALMLFPTKALTRDQLKTATSLSDAIVPDAKPAVYDGDTPKNRRKNIRESSRIILSNPHELHHILSWHSLWQGFWKNLRYLVIDEAHRYRGVAGSHAALLFRRMLRVAAFYGSHPRIILASATIGNPSPFAYTLTGRDVSVIHSSGAPEGPRSFLLYNPYFPPEQRDTTYRAAASLMQYCVAQDLQTLTFTNSRKGAETLASMTGRHHSEKIPAYRAGYLPGDRRKLEQGLKSGSFRGIVSTDALEVGIDIGSLDSVIMAGFPGSRNATWQRSGRAGRTTRHALSVLVASENPLDQYYMHHPEAFFGRPAENVAISPENPYILAGHLLCAAAELPLTGEDCSIWFGPSASGIAEELIQGGALTHTRRGAVYSGSARPAEIVRISGTGGKQLKIISDGKLIETIEIGQAYREAHPGAVFLHAGDTYLIRTLDLETGIIRADRTKVDFQTTVHSSGQPESVVESKNTRTYGCRLSFGNVVVSEHYPFYQVKRYGKPVSTEPLSLPSLKFATEAFWFSFTPEEMKALEQAGFDPAGTLHAIEHALIAMMPAEVLCDRQDLGGFSTLCAADTGMPTIMVYDGYEGGAGLAATGFNRFEEILRMTHELITECPCESGCPSCIFSPKCGSMNQPLDKAGAATLLGMMCRAGKISADDEPSFTCDNAE</sequence>
<dbReference type="SMART" id="SM00487">
    <property type="entry name" value="DEXDc"/>
    <property type="match status" value="1"/>
</dbReference>
<dbReference type="Pfam" id="PF00271">
    <property type="entry name" value="Helicase_C"/>
    <property type="match status" value="1"/>
</dbReference>
<evidence type="ECO:0000313" key="5">
    <source>
        <dbReference type="EMBL" id="MDE4908644.1"/>
    </source>
</evidence>
<dbReference type="InterPro" id="IPR001650">
    <property type="entry name" value="Helicase_C-like"/>
</dbReference>
<dbReference type="GO" id="GO:0036297">
    <property type="term" value="P:interstrand cross-link repair"/>
    <property type="evidence" value="ECO:0007669"/>
    <property type="project" value="TreeGrafter"/>
</dbReference>
<dbReference type="CDD" id="cd18797">
    <property type="entry name" value="SF2_C_Hrq"/>
    <property type="match status" value="1"/>
</dbReference>
<evidence type="ECO:0000313" key="6">
    <source>
        <dbReference type="Proteomes" id="UP001143747"/>
    </source>
</evidence>